<dbReference type="EMBL" id="BQXO01000003">
    <property type="protein sequence ID" value="GKT06044.1"/>
    <property type="molecule type" value="Genomic_DNA"/>
</dbReference>
<name>A0ABQ5JRM1_9LACO</name>
<sequence length="189" mass="21197">MRQLFIRQTPGLLNGVRPVLDHHHQSVYLLSGQFGWSRAQMIASTPAGKILAEAKQLSLGIMPKFALLYNNKEVGAVSRSLGFWREVVYIRGLNWLIMGNLVAGKYKIYHGTHVVAAMSTVAGTDGDYQQVSVTNHSAEPVCLLIAAIMDRWAKQKSRRLNHQRASRLAREPKLLGPEYHKLPTSLRKN</sequence>
<evidence type="ECO:0000313" key="1">
    <source>
        <dbReference type="EMBL" id="GKT06044.1"/>
    </source>
</evidence>
<gene>
    <name evidence="1" type="ORF">JCM31185_13320</name>
</gene>
<dbReference type="SUPFAM" id="SSF54518">
    <property type="entry name" value="Tubby C-terminal domain-like"/>
    <property type="match status" value="1"/>
</dbReference>
<protein>
    <submittedName>
        <fullName evidence="1">Uncharacterized protein</fullName>
    </submittedName>
</protein>
<dbReference type="InterPro" id="IPR025659">
    <property type="entry name" value="Tubby-like_C"/>
</dbReference>
<accession>A0ABQ5JRM1</accession>
<evidence type="ECO:0000313" key="2">
    <source>
        <dbReference type="Proteomes" id="UP001628078"/>
    </source>
</evidence>
<organism evidence="1 2">
    <name type="scientific">Furfurilactobacillus curtus</name>
    <dbReference type="NCBI Taxonomy" id="1746200"/>
    <lineage>
        <taxon>Bacteria</taxon>
        <taxon>Bacillati</taxon>
        <taxon>Bacillota</taxon>
        <taxon>Bacilli</taxon>
        <taxon>Lactobacillales</taxon>
        <taxon>Lactobacillaceae</taxon>
        <taxon>Furfurilactobacillus</taxon>
    </lineage>
</organism>
<keyword evidence="2" id="KW-1185">Reference proteome</keyword>
<proteinExistence type="predicted"/>
<reference evidence="1 2" key="1">
    <citation type="submission" date="2022-03" db="EMBL/GenBank/DDBJ databases">
        <title>Draft genome sequence of Furfurilactobacillus curtus JCM 31185.</title>
        <authorList>
            <person name="Suzuki S."/>
            <person name="Endo A."/>
            <person name="Kajikawa A."/>
        </authorList>
    </citation>
    <scope>NUCLEOTIDE SEQUENCE [LARGE SCALE GENOMIC DNA]</scope>
    <source>
        <strain evidence="1 2">JCM 31185</strain>
    </source>
</reference>
<comment type="caution">
    <text evidence="1">The sequence shown here is derived from an EMBL/GenBank/DDBJ whole genome shotgun (WGS) entry which is preliminary data.</text>
</comment>
<dbReference type="Proteomes" id="UP001628078">
    <property type="component" value="Unassembled WGS sequence"/>
</dbReference>